<evidence type="ECO:0000313" key="1">
    <source>
        <dbReference type="EMBL" id="GIJ68034.1"/>
    </source>
</evidence>
<reference evidence="1" key="1">
    <citation type="submission" date="2021-01" db="EMBL/GenBank/DDBJ databases">
        <title>Whole genome shotgun sequence of Virgisporangium ochraceum NBRC 16418.</title>
        <authorList>
            <person name="Komaki H."/>
            <person name="Tamura T."/>
        </authorList>
    </citation>
    <scope>NUCLEOTIDE SEQUENCE</scope>
    <source>
        <strain evidence="1">NBRC 16418</strain>
    </source>
</reference>
<dbReference type="RefSeq" id="WP_203927986.1">
    <property type="nucleotide sequence ID" value="NZ_BOPH01000035.1"/>
</dbReference>
<name>A0A8J4EAY8_9ACTN</name>
<accession>A0A8J4EAY8</accession>
<dbReference type="AlphaFoldDB" id="A0A8J4EAY8"/>
<comment type="caution">
    <text evidence="1">The sequence shown here is derived from an EMBL/GenBank/DDBJ whole genome shotgun (WGS) entry which is preliminary data.</text>
</comment>
<keyword evidence="2" id="KW-1185">Reference proteome</keyword>
<dbReference type="Proteomes" id="UP000635606">
    <property type="component" value="Unassembled WGS sequence"/>
</dbReference>
<proteinExistence type="predicted"/>
<gene>
    <name evidence="1" type="ORF">Voc01_029510</name>
</gene>
<evidence type="ECO:0000313" key="2">
    <source>
        <dbReference type="Proteomes" id="UP000635606"/>
    </source>
</evidence>
<sequence>MTALRDLPTSARAIAEAAITAVEAANRRDADPFEAAATTLSTTDGSGLVLGSVVRLLLEEQNPDGLGADEVKTALLDCVTWASSWAADIDPHAVLVLLASALGVHDPDNAEVPDPSSRELARHGALLTASLLGPRPLDRYLATAFAEIRRKELHDV</sequence>
<dbReference type="EMBL" id="BOPH01000035">
    <property type="protein sequence ID" value="GIJ68034.1"/>
    <property type="molecule type" value="Genomic_DNA"/>
</dbReference>
<protein>
    <submittedName>
        <fullName evidence="1">Uncharacterized protein</fullName>
    </submittedName>
</protein>
<organism evidence="1 2">
    <name type="scientific">Virgisporangium ochraceum</name>
    <dbReference type="NCBI Taxonomy" id="65505"/>
    <lineage>
        <taxon>Bacteria</taxon>
        <taxon>Bacillati</taxon>
        <taxon>Actinomycetota</taxon>
        <taxon>Actinomycetes</taxon>
        <taxon>Micromonosporales</taxon>
        <taxon>Micromonosporaceae</taxon>
        <taxon>Virgisporangium</taxon>
    </lineage>
</organism>